<evidence type="ECO:0000256" key="3">
    <source>
        <dbReference type="ARBA" id="ARBA00023125"/>
    </source>
</evidence>
<evidence type="ECO:0008006" key="12">
    <source>
        <dbReference type="Google" id="ProtNLM"/>
    </source>
</evidence>
<sequence length="1247" mass="138219">MATVGSDGSSPLRPNSIPAIDLRLLSQSELHSLSNSSFDLPRCDDLLIPKIDRSVFNESAASRKQTYSRLRLAPAASDSSTSTIHRRTRLHRAFHTPVFNDPQLPQNSHIVRALKDLFKPDSNSQGFDSIDDGNVELLNPQQLPALLNTPQPPQSLNTPALLNNNEAPELLNNNEAPELLNNNEAPALLNSNEAPELLNTEEACELSNVESLNTEAFKPLNNDDAKLLNTEVKRKRGRPRKHENVVSNGTPAAKRMRNNTVKKVVVYDDDKDRGIVNSRGVEVNLRDLGRLEDPYGPEIRKRTEGLLTSDELLGFLRGLNGQWGTTRKKRRVVDASDFGDALPNGWKLSLCIKKKEGHVWLYCRRYISPSGRQFESCKDISVYLLSILGEDNMDTSNQTNSNNCDDSVMKVPSGHAADFYAEEDLKRNSTIHNPSTPPISLPTDCEKQITYGIVGPIDHTDDVFKCLKCFLIFERKNGLLDHQSLSHKDEKSQHGSYIPDWSIVIGGIFDCNICHQTFYEINQYNGHIGSHAQNENKATEKTVDPVSISAENDHNMSCAIETEKIDEAVHDLDMNEDVLVEESGDGTGNKFVNDSLVPETDKAPDVSASISKSECDPGQDIVGRSNGQDSGSETRVQSSSLCEEQVGFQANINDTRVCSSLDKLTTEKGKVVCSESSSGFFHGISNGQNAVSETRVHTSSICEEKGFQENINGMHISSSFDELTSEKGKVVNNESSSGVFHGISDGQDAVSETRVQTLSNCEEKGFRENIDDTRIFSPFADLTSEKGKVVNKDSSSGVFHNHLGLDEGHLAETKKLSESESFSLFSNTFKRAVDNPSLLSSKKQVPFEKLGFASVDQVAHGFDENRYSYNIASSKLDEQCEARNNEFDRYVEKENVNKGYFHIGNADKSGETNLDEFQVFRNNESINSQVVSLGGSSQNGLSANVMDFNTGKNIEFCSLAPRGNNQAFGFQDGLKFDDIFGDKFDENIHELSLAFGNPNSLYEDTVSVNEQKKDGLNCPSVVSSKINDTFDVQTDLSMVNNSTVQDLKRGNESRRFQNNDNPVYSGRTWGDYKSNAFRSPEDKKFMMGSGSNQMWKTAQGNHLHSGLVNSQAQMQSPNFHSFDIMSQKAQDGLFRHNERYNPNRSEPVEFSILTDRSEHNPHALQPGSRVFPYIHNPGIEQGFDSSLWMGKNAMMPNLSARNIITSECTWCRNEFHAPAMVIHQQIQAGVGSLCPNCSAGISAVNML</sequence>
<dbReference type="GO" id="GO:0008270">
    <property type="term" value="F:zinc ion binding"/>
    <property type="evidence" value="ECO:0007669"/>
    <property type="project" value="UniProtKB-KW"/>
</dbReference>
<keyword evidence="2" id="KW-0805">Transcription regulation</keyword>
<dbReference type="Proteomes" id="UP001229421">
    <property type="component" value="Unassembled WGS sequence"/>
</dbReference>
<dbReference type="SMART" id="SM00355">
    <property type="entry name" value="ZnF_C2H2"/>
    <property type="match status" value="2"/>
</dbReference>
<keyword evidence="6" id="KW-0863">Zinc-finger</keyword>
<evidence type="ECO:0000259" key="9">
    <source>
        <dbReference type="PROSITE" id="PS50982"/>
    </source>
</evidence>
<keyword evidence="3" id="KW-0238">DNA-binding</keyword>
<dbReference type="SUPFAM" id="SSF54171">
    <property type="entry name" value="DNA-binding domain"/>
    <property type="match status" value="1"/>
</dbReference>
<dbReference type="GO" id="GO:0003677">
    <property type="term" value="F:DNA binding"/>
    <property type="evidence" value="ECO:0007669"/>
    <property type="project" value="UniProtKB-KW"/>
</dbReference>
<protein>
    <recommendedName>
        <fullName evidence="12">Methyl-CpG-binding domain-containing protein 8</fullName>
    </recommendedName>
</protein>
<keyword evidence="5" id="KW-0539">Nucleus</keyword>
<feature type="domain" description="MBD" evidence="9">
    <location>
        <begin position="332"/>
        <end position="400"/>
    </location>
</feature>
<gene>
    <name evidence="10" type="ORF">QVD17_07739</name>
</gene>
<comment type="caution">
    <text evidence="10">The sequence shown here is derived from an EMBL/GenBank/DDBJ whole genome shotgun (WGS) entry which is preliminary data.</text>
</comment>
<dbReference type="InterPro" id="IPR001739">
    <property type="entry name" value="Methyl_CpG_DNA-bd"/>
</dbReference>
<evidence type="ECO:0000256" key="5">
    <source>
        <dbReference type="ARBA" id="ARBA00023242"/>
    </source>
</evidence>
<keyword evidence="11" id="KW-1185">Reference proteome</keyword>
<evidence type="ECO:0000313" key="10">
    <source>
        <dbReference type="EMBL" id="KAK1431283.1"/>
    </source>
</evidence>
<dbReference type="GO" id="GO:0005634">
    <property type="term" value="C:nucleus"/>
    <property type="evidence" value="ECO:0007669"/>
    <property type="project" value="UniProtKB-SubCell"/>
</dbReference>
<evidence type="ECO:0000256" key="7">
    <source>
        <dbReference type="SAM" id="MobiDB-lite"/>
    </source>
</evidence>
<evidence type="ECO:0000313" key="11">
    <source>
        <dbReference type="Proteomes" id="UP001229421"/>
    </source>
</evidence>
<dbReference type="PANTHER" id="PTHR37701:SF20">
    <property type="entry name" value="ZINC FINGER, C2H2-LIKE, DNA-BINDING DOMAIN PROTEIN-RELATED"/>
    <property type="match status" value="1"/>
</dbReference>
<feature type="domain" description="C2H2-type" evidence="8">
    <location>
        <begin position="464"/>
        <end position="492"/>
    </location>
</feature>
<dbReference type="PROSITE" id="PS50982">
    <property type="entry name" value="MBD"/>
    <property type="match status" value="1"/>
</dbReference>
<keyword evidence="6" id="KW-0479">Metal-binding</keyword>
<dbReference type="Gene3D" id="3.30.890.10">
    <property type="entry name" value="Methyl-cpg-binding Protein 2, Chain A"/>
    <property type="match status" value="1"/>
</dbReference>
<proteinExistence type="predicted"/>
<dbReference type="PROSITE" id="PS00028">
    <property type="entry name" value="ZINC_FINGER_C2H2_1"/>
    <property type="match status" value="2"/>
</dbReference>
<dbReference type="InterPro" id="IPR013087">
    <property type="entry name" value="Znf_C2H2_type"/>
</dbReference>
<name>A0AAD8P2R7_TARER</name>
<comment type="subcellular location">
    <subcellularLocation>
        <location evidence="1">Nucleus</location>
    </subcellularLocation>
</comment>
<keyword evidence="6" id="KW-0862">Zinc</keyword>
<accession>A0AAD8P2R7</accession>
<reference evidence="10" key="1">
    <citation type="journal article" date="2023" name="bioRxiv">
        <title>Improved chromosome-level genome assembly for marigold (Tagetes erecta).</title>
        <authorList>
            <person name="Jiang F."/>
            <person name="Yuan L."/>
            <person name="Wang S."/>
            <person name="Wang H."/>
            <person name="Xu D."/>
            <person name="Wang A."/>
            <person name="Fan W."/>
        </authorList>
    </citation>
    <scope>NUCLEOTIDE SEQUENCE</scope>
    <source>
        <strain evidence="10">WSJ</strain>
        <tissue evidence="10">Leaf</tissue>
    </source>
</reference>
<feature type="region of interest" description="Disordered" evidence="7">
    <location>
        <begin position="581"/>
        <end position="638"/>
    </location>
</feature>
<evidence type="ECO:0000256" key="1">
    <source>
        <dbReference type="ARBA" id="ARBA00004123"/>
    </source>
</evidence>
<dbReference type="EMBL" id="JAUHHV010000002">
    <property type="protein sequence ID" value="KAK1431283.1"/>
    <property type="molecule type" value="Genomic_DNA"/>
</dbReference>
<evidence type="ECO:0000256" key="6">
    <source>
        <dbReference type="PROSITE-ProRule" id="PRU00042"/>
    </source>
</evidence>
<evidence type="ECO:0000256" key="4">
    <source>
        <dbReference type="ARBA" id="ARBA00023163"/>
    </source>
</evidence>
<keyword evidence="4" id="KW-0804">Transcription</keyword>
<feature type="compositionally biased region" description="Polar residues" evidence="7">
    <location>
        <begin position="625"/>
        <end position="638"/>
    </location>
</feature>
<dbReference type="PROSITE" id="PS50157">
    <property type="entry name" value="ZINC_FINGER_C2H2_2"/>
    <property type="match status" value="2"/>
</dbReference>
<dbReference type="InterPro" id="IPR016177">
    <property type="entry name" value="DNA-bd_dom_sf"/>
</dbReference>
<dbReference type="AlphaFoldDB" id="A0AAD8P2R7"/>
<organism evidence="10 11">
    <name type="scientific">Tagetes erecta</name>
    <name type="common">African marigold</name>
    <dbReference type="NCBI Taxonomy" id="13708"/>
    <lineage>
        <taxon>Eukaryota</taxon>
        <taxon>Viridiplantae</taxon>
        <taxon>Streptophyta</taxon>
        <taxon>Embryophyta</taxon>
        <taxon>Tracheophyta</taxon>
        <taxon>Spermatophyta</taxon>
        <taxon>Magnoliopsida</taxon>
        <taxon>eudicotyledons</taxon>
        <taxon>Gunneridae</taxon>
        <taxon>Pentapetalae</taxon>
        <taxon>asterids</taxon>
        <taxon>campanulids</taxon>
        <taxon>Asterales</taxon>
        <taxon>Asteraceae</taxon>
        <taxon>Asteroideae</taxon>
        <taxon>Heliantheae alliance</taxon>
        <taxon>Tageteae</taxon>
        <taxon>Tagetes</taxon>
    </lineage>
</organism>
<dbReference type="Gene3D" id="3.30.160.60">
    <property type="entry name" value="Classic Zinc Finger"/>
    <property type="match status" value="1"/>
</dbReference>
<feature type="domain" description="C2H2-type" evidence="8">
    <location>
        <begin position="509"/>
        <end position="536"/>
    </location>
</feature>
<dbReference type="InterPro" id="IPR037472">
    <property type="entry name" value="MBD8"/>
</dbReference>
<dbReference type="PANTHER" id="PTHR37701">
    <property type="entry name" value="METHYL-CPG-BINDING DOMAIN-CONTAINING PROTEIN 8"/>
    <property type="match status" value="1"/>
</dbReference>
<evidence type="ECO:0000259" key="8">
    <source>
        <dbReference type="PROSITE" id="PS50157"/>
    </source>
</evidence>
<evidence type="ECO:0000256" key="2">
    <source>
        <dbReference type="ARBA" id="ARBA00023015"/>
    </source>
</evidence>